<comment type="similarity">
    <text evidence="2 7">Belongs to the OMP decarboxylase family. Type 2 subfamily.</text>
</comment>
<dbReference type="AlphaFoldDB" id="A0A4V2SSD3"/>
<dbReference type="InterPro" id="IPR013785">
    <property type="entry name" value="Aldolase_TIM"/>
</dbReference>
<reference evidence="9 10" key="1">
    <citation type="submission" date="2019-03" db="EMBL/GenBank/DDBJ databases">
        <title>Genomic Encyclopedia of Type Strains, Phase IV (KMG-IV): sequencing the most valuable type-strain genomes for metagenomic binning, comparative biology and taxonomic classification.</title>
        <authorList>
            <person name="Goeker M."/>
        </authorList>
    </citation>
    <scope>NUCLEOTIDE SEQUENCE [LARGE SCALE GENOMIC DNA]</scope>
    <source>
        <strain evidence="9 10">DSM 45765</strain>
    </source>
</reference>
<dbReference type="CDD" id="cd04725">
    <property type="entry name" value="OMP_decarboxylase_like"/>
    <property type="match status" value="1"/>
</dbReference>
<dbReference type="SUPFAM" id="SSF51366">
    <property type="entry name" value="Ribulose-phoshate binding barrel"/>
    <property type="match status" value="1"/>
</dbReference>
<comment type="pathway">
    <text evidence="1 7">Pyrimidine metabolism; UMP biosynthesis via de novo pathway; UMP from orotate: step 2/2.</text>
</comment>
<dbReference type="SMART" id="SM00934">
    <property type="entry name" value="OMPdecase"/>
    <property type="match status" value="1"/>
</dbReference>
<keyword evidence="10" id="KW-1185">Reference proteome</keyword>
<dbReference type="NCBIfam" id="TIGR02127">
    <property type="entry name" value="pyrF_sub2"/>
    <property type="match status" value="1"/>
</dbReference>
<dbReference type="EC" id="4.1.1.23" evidence="7"/>
<dbReference type="GO" id="GO:0004590">
    <property type="term" value="F:orotidine-5'-phosphate decarboxylase activity"/>
    <property type="evidence" value="ECO:0007669"/>
    <property type="project" value="UniProtKB-UniRule"/>
</dbReference>
<dbReference type="GO" id="GO:0006207">
    <property type="term" value="P:'de novo' pyrimidine nucleobase biosynthetic process"/>
    <property type="evidence" value="ECO:0007669"/>
    <property type="project" value="InterPro"/>
</dbReference>
<comment type="catalytic activity">
    <reaction evidence="6 7">
        <text>orotidine 5'-phosphate + H(+) = UMP + CO2</text>
        <dbReference type="Rhea" id="RHEA:11596"/>
        <dbReference type="ChEBI" id="CHEBI:15378"/>
        <dbReference type="ChEBI" id="CHEBI:16526"/>
        <dbReference type="ChEBI" id="CHEBI:57538"/>
        <dbReference type="ChEBI" id="CHEBI:57865"/>
        <dbReference type="EC" id="4.1.1.23"/>
    </reaction>
</comment>
<dbReference type="PROSITE" id="PS00156">
    <property type="entry name" value="OMPDECASE"/>
    <property type="match status" value="1"/>
</dbReference>
<organism evidence="9 10">
    <name type="scientific">Tamaricihabitans halophyticus</name>
    <dbReference type="NCBI Taxonomy" id="1262583"/>
    <lineage>
        <taxon>Bacteria</taxon>
        <taxon>Bacillati</taxon>
        <taxon>Actinomycetota</taxon>
        <taxon>Actinomycetes</taxon>
        <taxon>Pseudonocardiales</taxon>
        <taxon>Pseudonocardiaceae</taxon>
        <taxon>Tamaricihabitans</taxon>
    </lineage>
</organism>
<keyword evidence="3 7" id="KW-0210">Decarboxylase</keyword>
<keyword evidence="5 7" id="KW-0456">Lyase</keyword>
<dbReference type="EMBL" id="SLXQ01000014">
    <property type="protein sequence ID" value="TCP46256.1"/>
    <property type="molecule type" value="Genomic_DNA"/>
</dbReference>
<dbReference type="GO" id="GO:0044205">
    <property type="term" value="P:'de novo' UMP biosynthetic process"/>
    <property type="evidence" value="ECO:0007669"/>
    <property type="project" value="UniProtKB-UniRule"/>
</dbReference>
<feature type="active site" description="Proton donor" evidence="7">
    <location>
        <position position="99"/>
    </location>
</feature>
<dbReference type="Gene3D" id="3.20.20.70">
    <property type="entry name" value="Aldolase class I"/>
    <property type="match status" value="1"/>
</dbReference>
<dbReference type="InterPro" id="IPR018089">
    <property type="entry name" value="OMPdecase_AS"/>
</dbReference>
<keyword evidence="4 7" id="KW-0665">Pyrimidine biosynthesis</keyword>
<feature type="domain" description="Orotidine 5'-phosphate decarboxylase" evidence="8">
    <location>
        <begin position="20"/>
        <end position="271"/>
    </location>
</feature>
<evidence type="ECO:0000256" key="4">
    <source>
        <dbReference type="ARBA" id="ARBA00022975"/>
    </source>
</evidence>
<evidence type="ECO:0000256" key="2">
    <source>
        <dbReference type="ARBA" id="ARBA00008847"/>
    </source>
</evidence>
<dbReference type="RefSeq" id="WP_132879674.1">
    <property type="nucleotide sequence ID" value="NZ_SLXQ01000014.1"/>
</dbReference>
<protein>
    <recommendedName>
        <fullName evidence="7">Orotidine 5'-phosphate decarboxylase</fullName>
        <ecNumber evidence="7">4.1.1.23</ecNumber>
    </recommendedName>
    <alternativeName>
        <fullName evidence="7">OMP decarboxylase</fullName>
        <shortName evidence="7">OMPDCase</shortName>
        <shortName evidence="7">OMPdecase</shortName>
    </alternativeName>
</protein>
<gene>
    <name evidence="7" type="primary">pyrF</name>
    <name evidence="9" type="ORF">EV191_11453</name>
</gene>
<accession>A0A4V2SSD3</accession>
<evidence type="ECO:0000313" key="10">
    <source>
        <dbReference type="Proteomes" id="UP000294911"/>
    </source>
</evidence>
<comment type="caution">
    <text evidence="9">The sequence shown here is derived from an EMBL/GenBank/DDBJ whole genome shotgun (WGS) entry which is preliminary data.</text>
</comment>
<evidence type="ECO:0000256" key="6">
    <source>
        <dbReference type="ARBA" id="ARBA00049157"/>
    </source>
</evidence>
<evidence type="ECO:0000256" key="5">
    <source>
        <dbReference type="ARBA" id="ARBA00023239"/>
    </source>
</evidence>
<evidence type="ECO:0000256" key="7">
    <source>
        <dbReference type="HAMAP-Rule" id="MF_01215"/>
    </source>
</evidence>
<evidence type="ECO:0000256" key="1">
    <source>
        <dbReference type="ARBA" id="ARBA00004861"/>
    </source>
</evidence>
<dbReference type="Pfam" id="PF00215">
    <property type="entry name" value="OMPdecase"/>
    <property type="match status" value="1"/>
</dbReference>
<evidence type="ECO:0000259" key="8">
    <source>
        <dbReference type="SMART" id="SM00934"/>
    </source>
</evidence>
<dbReference type="PANTHER" id="PTHR43375:SF1">
    <property type="entry name" value="OROTIDINE 5'-PHOSPHATE DECARBOXYLASE"/>
    <property type="match status" value="1"/>
</dbReference>
<dbReference type="HAMAP" id="MF_01215">
    <property type="entry name" value="OMPdecase_type2"/>
    <property type="match status" value="1"/>
</dbReference>
<dbReference type="UniPathway" id="UPA00070">
    <property type="reaction ID" value="UER00120"/>
</dbReference>
<dbReference type="Proteomes" id="UP000294911">
    <property type="component" value="Unassembled WGS sequence"/>
</dbReference>
<dbReference type="InterPro" id="IPR011060">
    <property type="entry name" value="RibuloseP-bd_barrel"/>
</dbReference>
<dbReference type="OrthoDB" id="9808470at2"/>
<name>A0A4V2SSD3_9PSEU</name>
<sequence length="286" mass="29194">MVARAPFGSRMATAVSSRGPLCVGIDPHPELLDAWGLARDANGLEWFASRCVEALAGEVAVVKPQCAFFEAYGSKGIAVLERVCATAMEAGALVIADAKRGDVGSTMSAYAEAFLGADAPLACDAVTVSPYLGFGALEPAVTAAERNGRGVIVLALTSNPEGRDLQHAATESGQSVAQSIVNAASERNATHCAETGAQLGPVGVVVGATVGQSELELSELRGTILAPGFGAQGAGIDDLRKVFGNALRDVLPTTSRAVLRAGPNAESLRAAALRTRDEIVAGTADH</sequence>
<dbReference type="InterPro" id="IPR001754">
    <property type="entry name" value="OMPdeCOase_dom"/>
</dbReference>
<dbReference type="InterPro" id="IPR011995">
    <property type="entry name" value="OMPdecase_type-2"/>
</dbReference>
<dbReference type="PANTHER" id="PTHR43375">
    <property type="entry name" value="OROTIDINE 5'-PHOSPHATE DECARBOXYLASE"/>
    <property type="match status" value="1"/>
</dbReference>
<evidence type="ECO:0000256" key="3">
    <source>
        <dbReference type="ARBA" id="ARBA00022793"/>
    </source>
</evidence>
<evidence type="ECO:0000313" key="9">
    <source>
        <dbReference type="EMBL" id="TCP46256.1"/>
    </source>
</evidence>
<proteinExistence type="inferred from homology"/>